<dbReference type="EMBL" id="CAADID010000007">
    <property type="protein sequence ID" value="VFR59982.1"/>
    <property type="molecule type" value="Genomic_DNA"/>
</dbReference>
<evidence type="ECO:0000256" key="10">
    <source>
        <dbReference type="ARBA" id="ARBA00023114"/>
    </source>
</evidence>
<dbReference type="Gene3D" id="3.10.20.600">
    <property type="match status" value="1"/>
</dbReference>
<dbReference type="Pfam" id="PF10531">
    <property type="entry name" value="SLBB"/>
    <property type="match status" value="1"/>
</dbReference>
<feature type="domain" description="Soluble ligand binding" evidence="17">
    <location>
        <begin position="295"/>
        <end position="348"/>
    </location>
</feature>
<evidence type="ECO:0000256" key="6">
    <source>
        <dbReference type="ARBA" id="ARBA00022692"/>
    </source>
</evidence>
<keyword evidence="3" id="KW-0813">Transport</keyword>
<keyword evidence="4" id="KW-1134">Transmembrane beta strand</keyword>
<feature type="domain" description="Polysaccharide export protein N-terminal" evidence="16">
    <location>
        <begin position="129"/>
        <end position="201"/>
    </location>
</feature>
<sequence>MASSKVWRNVAAGLLGLACCMAAQAQIQLPSENPFRVAPQAAPTAPQPVLRSAPEVVDTTAMPRGNAPASVASPAPAPAPAPVFEPATAPAPAPLRPAAQAPRALPESVTDVGPLVESVETVVEASGAVAVVGPGDTLSVSVLGQPELDARLTIDAEGRITVPFLGELDVSGLAPTEVGRRVAEGLRKGGYLQDPKVAVDVLRVRSRVASILGEVNRPGRYAIEGRLTLLELLAMAGGVREGASDTAVLIRPGIDPFTQQRVELFVGNRQLPARQIQNVVLQAGDVVFLAQAPRFYVHGEVSRSGSFPVGPDLTVMRAIAIAGGMTQRASDGRISINRKGPDGAIVKIKAKLDDAVLPGDVVFVDERFF</sequence>
<evidence type="ECO:0000256" key="2">
    <source>
        <dbReference type="ARBA" id="ARBA00009450"/>
    </source>
</evidence>
<organism evidence="19">
    <name type="scientific">plant metagenome</name>
    <dbReference type="NCBI Taxonomy" id="1297885"/>
    <lineage>
        <taxon>unclassified sequences</taxon>
        <taxon>metagenomes</taxon>
        <taxon>organismal metagenomes</taxon>
    </lineage>
</organism>
<dbReference type="GO" id="GO:0009279">
    <property type="term" value="C:cell outer membrane"/>
    <property type="evidence" value="ECO:0007669"/>
    <property type="project" value="UniProtKB-SubCell"/>
</dbReference>
<protein>
    <submittedName>
        <fullName evidence="19">Capsule polysaccharide export protein</fullName>
    </submittedName>
</protein>
<dbReference type="PROSITE" id="PS51257">
    <property type="entry name" value="PROKAR_LIPOPROTEIN"/>
    <property type="match status" value="1"/>
</dbReference>
<keyword evidence="11" id="KW-0472">Membrane</keyword>
<evidence type="ECO:0000313" key="20">
    <source>
        <dbReference type="EMBL" id="VFR59982.1"/>
    </source>
</evidence>
<evidence type="ECO:0000313" key="19">
    <source>
        <dbReference type="EMBL" id="VFR49330.1"/>
    </source>
</evidence>
<evidence type="ECO:0000256" key="11">
    <source>
        <dbReference type="ARBA" id="ARBA00023136"/>
    </source>
</evidence>
<dbReference type="PANTHER" id="PTHR33619">
    <property type="entry name" value="POLYSACCHARIDE EXPORT PROTEIN GFCE-RELATED"/>
    <property type="match status" value="1"/>
</dbReference>
<reference evidence="19" key="1">
    <citation type="submission" date="2019-03" db="EMBL/GenBank/DDBJ databases">
        <authorList>
            <person name="Danneels B."/>
        </authorList>
    </citation>
    <scope>NUCLEOTIDE SEQUENCE</scope>
</reference>
<evidence type="ECO:0000256" key="15">
    <source>
        <dbReference type="SAM" id="MobiDB-lite"/>
    </source>
</evidence>
<dbReference type="Pfam" id="PF02563">
    <property type="entry name" value="Poly_export"/>
    <property type="match status" value="1"/>
</dbReference>
<evidence type="ECO:0000259" key="18">
    <source>
        <dbReference type="Pfam" id="PF22461"/>
    </source>
</evidence>
<dbReference type="GO" id="GO:0006811">
    <property type="term" value="P:monoatomic ion transport"/>
    <property type="evidence" value="ECO:0007669"/>
    <property type="project" value="UniProtKB-KW"/>
</dbReference>
<dbReference type="Gene3D" id="3.30.1950.10">
    <property type="entry name" value="wza like domain"/>
    <property type="match status" value="1"/>
</dbReference>
<keyword evidence="12" id="KW-0564">Palmitate</keyword>
<evidence type="ECO:0000256" key="1">
    <source>
        <dbReference type="ARBA" id="ARBA00004571"/>
    </source>
</evidence>
<keyword evidence="6" id="KW-0812">Transmembrane</keyword>
<accession>A0A484RJD1</accession>
<evidence type="ECO:0000256" key="13">
    <source>
        <dbReference type="ARBA" id="ARBA00023237"/>
    </source>
</evidence>
<name>A0A484RJD1_9ZZZZ</name>
<keyword evidence="10" id="KW-0626">Porin</keyword>
<evidence type="ECO:0000256" key="8">
    <source>
        <dbReference type="ARBA" id="ARBA00023047"/>
    </source>
</evidence>
<keyword evidence="5" id="KW-0762">Sugar transport</keyword>
<evidence type="ECO:0000256" key="7">
    <source>
        <dbReference type="ARBA" id="ARBA00022729"/>
    </source>
</evidence>
<gene>
    <name evidence="19" type="ORF">ANT2_2512</name>
    <name evidence="20" type="ORF">ANT3_2514</name>
</gene>
<dbReference type="InterPro" id="IPR049712">
    <property type="entry name" value="Poly_export"/>
</dbReference>
<evidence type="ECO:0000256" key="3">
    <source>
        <dbReference type="ARBA" id="ARBA00022448"/>
    </source>
</evidence>
<comment type="subcellular location">
    <subcellularLocation>
        <location evidence="1">Cell outer membrane</location>
        <topology evidence="1">Multi-pass membrane protein</topology>
    </subcellularLocation>
</comment>
<evidence type="ECO:0000256" key="14">
    <source>
        <dbReference type="ARBA" id="ARBA00023288"/>
    </source>
</evidence>
<keyword evidence="8" id="KW-0625">Polysaccharide transport</keyword>
<dbReference type="Pfam" id="PF22461">
    <property type="entry name" value="SLBB_2"/>
    <property type="match status" value="1"/>
</dbReference>
<dbReference type="InterPro" id="IPR003715">
    <property type="entry name" value="Poly_export_N"/>
</dbReference>
<dbReference type="InterPro" id="IPR054765">
    <property type="entry name" value="SLBB_dom"/>
</dbReference>
<evidence type="ECO:0000256" key="4">
    <source>
        <dbReference type="ARBA" id="ARBA00022452"/>
    </source>
</evidence>
<dbReference type="GO" id="GO:0046930">
    <property type="term" value="C:pore complex"/>
    <property type="evidence" value="ECO:0007669"/>
    <property type="project" value="UniProtKB-KW"/>
</dbReference>
<dbReference type="AlphaFoldDB" id="A0A484RJD1"/>
<comment type="similarity">
    <text evidence="2">Belongs to the BexD/CtrA/VexA family.</text>
</comment>
<feature type="domain" description="SLBB" evidence="18">
    <location>
        <begin position="209"/>
        <end position="288"/>
    </location>
</feature>
<keyword evidence="9" id="KW-0406">Ion transport</keyword>
<evidence type="ECO:0000256" key="12">
    <source>
        <dbReference type="ARBA" id="ARBA00023139"/>
    </source>
</evidence>
<dbReference type="GO" id="GO:0015159">
    <property type="term" value="F:polysaccharide transmembrane transporter activity"/>
    <property type="evidence" value="ECO:0007669"/>
    <property type="project" value="InterPro"/>
</dbReference>
<keyword evidence="14" id="KW-0449">Lipoprotein</keyword>
<proteinExistence type="inferred from homology"/>
<keyword evidence="7" id="KW-0732">Signal</keyword>
<evidence type="ECO:0000256" key="9">
    <source>
        <dbReference type="ARBA" id="ARBA00023065"/>
    </source>
</evidence>
<dbReference type="PANTHER" id="PTHR33619:SF3">
    <property type="entry name" value="POLYSACCHARIDE EXPORT PROTEIN GFCE-RELATED"/>
    <property type="match status" value="1"/>
</dbReference>
<keyword evidence="13" id="KW-0998">Cell outer membrane</keyword>
<dbReference type="InterPro" id="IPR019554">
    <property type="entry name" value="Soluble_ligand-bd"/>
</dbReference>
<evidence type="ECO:0000259" key="17">
    <source>
        <dbReference type="Pfam" id="PF10531"/>
    </source>
</evidence>
<dbReference type="EMBL" id="CAADIG010000025">
    <property type="protein sequence ID" value="VFR49330.1"/>
    <property type="molecule type" value="Genomic_DNA"/>
</dbReference>
<dbReference type="GO" id="GO:0015288">
    <property type="term" value="F:porin activity"/>
    <property type="evidence" value="ECO:0007669"/>
    <property type="project" value="UniProtKB-KW"/>
</dbReference>
<dbReference type="Gene3D" id="3.10.560.10">
    <property type="entry name" value="Outer membrane lipoprotein wza domain like"/>
    <property type="match status" value="1"/>
</dbReference>
<feature type="region of interest" description="Disordered" evidence="15">
    <location>
        <begin position="60"/>
        <end position="82"/>
    </location>
</feature>
<evidence type="ECO:0000259" key="16">
    <source>
        <dbReference type="Pfam" id="PF02563"/>
    </source>
</evidence>
<evidence type="ECO:0000256" key="5">
    <source>
        <dbReference type="ARBA" id="ARBA00022597"/>
    </source>
</evidence>